<dbReference type="Gene3D" id="3.60.15.10">
    <property type="entry name" value="Ribonuclease Z/Hydroxyacylglutathione hydrolase-like"/>
    <property type="match status" value="1"/>
</dbReference>
<feature type="domain" description="Metallo-beta-lactamase" evidence="1">
    <location>
        <begin position="9"/>
        <end position="188"/>
    </location>
</feature>
<organism evidence="2">
    <name type="scientific">hydrothermal vent metagenome</name>
    <dbReference type="NCBI Taxonomy" id="652676"/>
    <lineage>
        <taxon>unclassified sequences</taxon>
        <taxon>metagenomes</taxon>
        <taxon>ecological metagenomes</taxon>
    </lineage>
</organism>
<evidence type="ECO:0000313" key="2">
    <source>
        <dbReference type="EMBL" id="VAX40246.1"/>
    </source>
</evidence>
<dbReference type="EMBL" id="UOGK01000361">
    <property type="protein sequence ID" value="VAX40246.1"/>
    <property type="molecule type" value="Genomic_DNA"/>
</dbReference>
<dbReference type="InterPro" id="IPR001279">
    <property type="entry name" value="Metallo-B-lactamas"/>
</dbReference>
<gene>
    <name evidence="2" type="ORF">MNBD_PLANCTO03-252</name>
</gene>
<reference evidence="2" key="1">
    <citation type="submission" date="2018-06" db="EMBL/GenBank/DDBJ databases">
        <authorList>
            <person name="Zhirakovskaya E."/>
        </authorList>
    </citation>
    <scope>NUCLEOTIDE SEQUENCE</scope>
</reference>
<dbReference type="SMART" id="SM00849">
    <property type="entry name" value="Lactamase_B"/>
    <property type="match status" value="1"/>
</dbReference>
<sequence>MSTTISFFGHSAFAVETEQARILIDPFLTGNPLAEAAGIKADDQHADAIVLTHGHADHFGDTIPIAKRTGATIYCAFEVHEYLNEQGITATEPGNPGGRINADWGWVAFTQAFHSSSYNGRYMGQPMGAVVRIGGKTIYHCGDTGLFGDMQLLGEIYKPDLAMIPIGDRFTMGPDLATRAAEMIGAPIVIP</sequence>
<name>A0A3B1DBM2_9ZZZZ</name>
<feature type="non-terminal residue" evidence="2">
    <location>
        <position position="191"/>
    </location>
</feature>
<dbReference type="PANTHER" id="PTHR43546:SF3">
    <property type="entry name" value="UPF0173 METAL-DEPENDENT HYDROLASE MJ1163"/>
    <property type="match status" value="1"/>
</dbReference>
<dbReference type="SUPFAM" id="SSF56281">
    <property type="entry name" value="Metallo-hydrolase/oxidoreductase"/>
    <property type="match status" value="1"/>
</dbReference>
<dbReference type="GO" id="GO:0016787">
    <property type="term" value="F:hydrolase activity"/>
    <property type="evidence" value="ECO:0007669"/>
    <property type="project" value="UniProtKB-KW"/>
</dbReference>
<evidence type="ECO:0000259" key="1">
    <source>
        <dbReference type="SMART" id="SM00849"/>
    </source>
</evidence>
<dbReference type="PANTHER" id="PTHR43546">
    <property type="entry name" value="UPF0173 METAL-DEPENDENT HYDROLASE MJ1163-RELATED"/>
    <property type="match status" value="1"/>
</dbReference>
<dbReference type="Pfam" id="PF12706">
    <property type="entry name" value="Lactamase_B_2"/>
    <property type="match status" value="1"/>
</dbReference>
<protein>
    <submittedName>
        <fullName evidence="2">FIG002379: metal-dependent hydrolase</fullName>
    </submittedName>
</protein>
<dbReference type="NCBIfam" id="NF001911">
    <property type="entry name" value="PRK00685.1"/>
    <property type="match status" value="1"/>
</dbReference>
<dbReference type="AlphaFoldDB" id="A0A3B1DBM2"/>
<accession>A0A3B1DBM2</accession>
<dbReference type="InterPro" id="IPR050114">
    <property type="entry name" value="UPF0173_UPF0282_UlaG_hydrolase"/>
</dbReference>
<proteinExistence type="predicted"/>
<dbReference type="InterPro" id="IPR036866">
    <property type="entry name" value="RibonucZ/Hydroxyglut_hydro"/>
</dbReference>
<keyword evidence="2" id="KW-0378">Hydrolase</keyword>